<accession>A0A1J4JR91</accession>
<proteinExistence type="predicted"/>
<sequence>MINPETNEKIAEFEFFHPLFPHITATGIWKNNSIYVAELISFTSMSLSIFDKETKTTTVLTFSKDVFRGPKSFLEANFTLIASIGLIMFHFLRSEYKKREAALKIKKQNEEDMKKFEEEIAKEEEEEENEKSDEK</sequence>
<feature type="compositionally biased region" description="Acidic residues" evidence="1">
    <location>
        <begin position="120"/>
        <end position="135"/>
    </location>
</feature>
<dbReference type="GeneID" id="94842631"/>
<keyword evidence="4" id="KW-1185">Reference proteome</keyword>
<dbReference type="AlphaFoldDB" id="A0A1J4JR91"/>
<keyword evidence="2" id="KW-0812">Transmembrane</keyword>
<name>A0A1J4JR91_9EUKA</name>
<keyword evidence="2" id="KW-0472">Membrane</keyword>
<evidence type="ECO:0000313" key="3">
    <source>
        <dbReference type="EMBL" id="OHT01679.1"/>
    </source>
</evidence>
<evidence type="ECO:0000256" key="1">
    <source>
        <dbReference type="SAM" id="MobiDB-lite"/>
    </source>
</evidence>
<dbReference type="RefSeq" id="XP_068354815.1">
    <property type="nucleotide sequence ID" value="XM_068507927.1"/>
</dbReference>
<gene>
    <name evidence="3" type="ORF">TRFO_31419</name>
</gene>
<comment type="caution">
    <text evidence="3">The sequence shown here is derived from an EMBL/GenBank/DDBJ whole genome shotgun (WGS) entry which is preliminary data.</text>
</comment>
<organism evidence="3 4">
    <name type="scientific">Tritrichomonas foetus</name>
    <dbReference type="NCBI Taxonomy" id="1144522"/>
    <lineage>
        <taxon>Eukaryota</taxon>
        <taxon>Metamonada</taxon>
        <taxon>Parabasalia</taxon>
        <taxon>Tritrichomonadida</taxon>
        <taxon>Tritrichomonadidae</taxon>
        <taxon>Tritrichomonas</taxon>
    </lineage>
</organism>
<reference evidence="3" key="1">
    <citation type="submission" date="2016-10" db="EMBL/GenBank/DDBJ databases">
        <authorList>
            <person name="Benchimol M."/>
            <person name="Almeida L.G."/>
            <person name="Vasconcelos A.T."/>
            <person name="Perreira-Neves A."/>
            <person name="Rosa I.A."/>
            <person name="Tasca T."/>
            <person name="Bogo M.R."/>
            <person name="de Souza W."/>
        </authorList>
    </citation>
    <scope>NUCLEOTIDE SEQUENCE [LARGE SCALE GENOMIC DNA]</scope>
    <source>
        <strain evidence="3">K</strain>
    </source>
</reference>
<protein>
    <submittedName>
        <fullName evidence="3">Uncharacterized protein</fullName>
    </submittedName>
</protein>
<evidence type="ECO:0000256" key="2">
    <source>
        <dbReference type="SAM" id="Phobius"/>
    </source>
</evidence>
<evidence type="ECO:0000313" key="4">
    <source>
        <dbReference type="Proteomes" id="UP000179807"/>
    </source>
</evidence>
<dbReference type="VEuPathDB" id="TrichDB:TRFO_31419"/>
<dbReference type="OrthoDB" id="10574124at2759"/>
<feature type="transmembrane region" description="Helical" evidence="2">
    <location>
        <begin position="73"/>
        <end position="92"/>
    </location>
</feature>
<feature type="region of interest" description="Disordered" evidence="1">
    <location>
        <begin position="116"/>
        <end position="135"/>
    </location>
</feature>
<dbReference type="Proteomes" id="UP000179807">
    <property type="component" value="Unassembled WGS sequence"/>
</dbReference>
<dbReference type="EMBL" id="MLAK01000900">
    <property type="protein sequence ID" value="OHT01679.1"/>
    <property type="molecule type" value="Genomic_DNA"/>
</dbReference>
<keyword evidence="2" id="KW-1133">Transmembrane helix</keyword>